<dbReference type="PATRIC" id="fig|1291734.4.peg.682"/>
<dbReference type="Pfam" id="PF05565">
    <property type="entry name" value="Sipho_Gp157"/>
    <property type="match status" value="1"/>
</dbReference>
<sequence length="147" mass="16493">MGEDGSIDPKTMADTMESIQGELHEKLTAYVKVAEEAKAKADAISAKAKAMNQRAAAYTNLAKRLKDTVKDTMVEHDWQKIETDEVMFFVKGNGGVRRLEIDEDKLPAYMYHDVMEPDKDKIKQALDEGKEIEGATYADRGTHLEVK</sequence>
<dbReference type="EMBL" id="AZDJ01000033">
    <property type="protein sequence ID" value="KRK70205.1"/>
    <property type="molecule type" value="Genomic_DNA"/>
</dbReference>
<proteinExistence type="predicted"/>
<accession>A0A0R1JG25</accession>
<dbReference type="Proteomes" id="UP000051804">
    <property type="component" value="Unassembled WGS sequence"/>
</dbReference>
<organism evidence="2 3">
    <name type="scientific">Lacticaseibacillus nasuensis JCM 17158</name>
    <dbReference type="NCBI Taxonomy" id="1291734"/>
    <lineage>
        <taxon>Bacteria</taxon>
        <taxon>Bacillati</taxon>
        <taxon>Bacillota</taxon>
        <taxon>Bacilli</taxon>
        <taxon>Lactobacillales</taxon>
        <taxon>Lactobacillaceae</taxon>
        <taxon>Lacticaseibacillus</taxon>
    </lineage>
</organism>
<gene>
    <name evidence="2" type="ORF">FD02_GL000661</name>
</gene>
<protein>
    <recommendedName>
        <fullName evidence="4">Phage protein</fullName>
    </recommendedName>
</protein>
<evidence type="ECO:0000256" key="1">
    <source>
        <dbReference type="SAM" id="Coils"/>
    </source>
</evidence>
<evidence type="ECO:0000313" key="3">
    <source>
        <dbReference type="Proteomes" id="UP000051804"/>
    </source>
</evidence>
<reference evidence="2 3" key="1">
    <citation type="journal article" date="2015" name="Genome Announc.">
        <title>Expanding the biotechnology potential of lactobacilli through comparative genomics of 213 strains and associated genera.</title>
        <authorList>
            <person name="Sun Z."/>
            <person name="Harris H.M."/>
            <person name="McCann A."/>
            <person name="Guo C."/>
            <person name="Argimon S."/>
            <person name="Zhang W."/>
            <person name="Yang X."/>
            <person name="Jeffery I.B."/>
            <person name="Cooney J.C."/>
            <person name="Kagawa T.F."/>
            <person name="Liu W."/>
            <person name="Song Y."/>
            <person name="Salvetti E."/>
            <person name="Wrobel A."/>
            <person name="Rasinkangas P."/>
            <person name="Parkhill J."/>
            <person name="Rea M.C."/>
            <person name="O'Sullivan O."/>
            <person name="Ritari J."/>
            <person name="Douillard F.P."/>
            <person name="Paul Ross R."/>
            <person name="Yang R."/>
            <person name="Briner A.E."/>
            <person name="Felis G.E."/>
            <person name="de Vos W.M."/>
            <person name="Barrangou R."/>
            <person name="Klaenhammer T.R."/>
            <person name="Caufield P.W."/>
            <person name="Cui Y."/>
            <person name="Zhang H."/>
            <person name="O'Toole P.W."/>
        </authorList>
    </citation>
    <scope>NUCLEOTIDE SEQUENCE [LARGE SCALE GENOMIC DNA]</scope>
    <source>
        <strain evidence="2 3">JCM 17158</strain>
    </source>
</reference>
<keyword evidence="3" id="KW-1185">Reference proteome</keyword>
<keyword evidence="1" id="KW-0175">Coiled coil</keyword>
<name>A0A0R1JG25_9LACO</name>
<dbReference type="STRING" id="1291734.FD02_GL000661"/>
<dbReference type="InterPro" id="IPR008840">
    <property type="entry name" value="Sipho_Gp157"/>
</dbReference>
<comment type="caution">
    <text evidence="2">The sequence shown here is derived from an EMBL/GenBank/DDBJ whole genome shotgun (WGS) entry which is preliminary data.</text>
</comment>
<dbReference type="AlphaFoldDB" id="A0A0R1JG25"/>
<evidence type="ECO:0008006" key="4">
    <source>
        <dbReference type="Google" id="ProtNLM"/>
    </source>
</evidence>
<feature type="coiled-coil region" evidence="1">
    <location>
        <begin position="34"/>
        <end position="68"/>
    </location>
</feature>
<evidence type="ECO:0000313" key="2">
    <source>
        <dbReference type="EMBL" id="KRK70205.1"/>
    </source>
</evidence>